<feature type="region of interest" description="Disordered" evidence="1">
    <location>
        <begin position="123"/>
        <end position="204"/>
    </location>
</feature>
<evidence type="ECO:0000313" key="3">
    <source>
        <dbReference type="EMBL" id="KAG7172551.1"/>
    </source>
</evidence>
<feature type="compositionally biased region" description="Low complexity" evidence="1">
    <location>
        <begin position="179"/>
        <end position="191"/>
    </location>
</feature>
<reference evidence="3" key="1">
    <citation type="journal article" date="2021" name="Sci. Adv.">
        <title>The American lobster genome reveals insights on longevity, neural, and immune adaptations.</title>
        <authorList>
            <person name="Polinski J.M."/>
            <person name="Zimin A.V."/>
            <person name="Clark K.F."/>
            <person name="Kohn A.B."/>
            <person name="Sadowski N."/>
            <person name="Timp W."/>
            <person name="Ptitsyn A."/>
            <person name="Khanna P."/>
            <person name="Romanova D.Y."/>
            <person name="Williams P."/>
            <person name="Greenwood S.J."/>
            <person name="Moroz L.L."/>
            <person name="Walt D.R."/>
            <person name="Bodnar A.G."/>
        </authorList>
    </citation>
    <scope>NUCLEOTIDE SEQUENCE</scope>
    <source>
        <strain evidence="3">GMGI-L3</strain>
    </source>
</reference>
<gene>
    <name evidence="3" type="ORF">Hamer_G020106</name>
</gene>
<dbReference type="InterPro" id="IPR006578">
    <property type="entry name" value="MADF-dom"/>
</dbReference>
<feature type="domain" description="MADF" evidence="2">
    <location>
        <begin position="16"/>
        <end position="115"/>
    </location>
</feature>
<organism evidence="3 4">
    <name type="scientific">Homarus americanus</name>
    <name type="common">American lobster</name>
    <dbReference type="NCBI Taxonomy" id="6706"/>
    <lineage>
        <taxon>Eukaryota</taxon>
        <taxon>Metazoa</taxon>
        <taxon>Ecdysozoa</taxon>
        <taxon>Arthropoda</taxon>
        <taxon>Crustacea</taxon>
        <taxon>Multicrustacea</taxon>
        <taxon>Malacostraca</taxon>
        <taxon>Eumalacostraca</taxon>
        <taxon>Eucarida</taxon>
        <taxon>Decapoda</taxon>
        <taxon>Pleocyemata</taxon>
        <taxon>Astacidea</taxon>
        <taxon>Nephropoidea</taxon>
        <taxon>Nephropidae</taxon>
        <taxon>Homarus</taxon>
    </lineage>
</organism>
<dbReference type="PANTHER" id="PTHR21505">
    <property type="entry name" value="MADF DOMAIN-CONTAINING PROTEIN-RELATED"/>
    <property type="match status" value="1"/>
</dbReference>
<name>A0A8J5N3H5_HOMAM</name>
<dbReference type="PANTHER" id="PTHR21505:SF8">
    <property type="entry name" value="DPT-YFP REPRESSOR BY OVEREXPRESSION, ISOFORM D-RELATED"/>
    <property type="match status" value="1"/>
</dbReference>
<dbReference type="SMART" id="SM00595">
    <property type="entry name" value="MADF"/>
    <property type="match status" value="1"/>
</dbReference>
<protein>
    <submittedName>
        <fullName evidence="3">Putative Alcohol dehydrogenase transcription factor Myb/SANT-like-containing protein 23</fullName>
    </submittedName>
</protein>
<evidence type="ECO:0000256" key="1">
    <source>
        <dbReference type="SAM" id="MobiDB-lite"/>
    </source>
</evidence>
<accession>A0A8J5N3H5</accession>
<feature type="compositionally biased region" description="Acidic residues" evidence="1">
    <location>
        <begin position="130"/>
        <end position="148"/>
    </location>
</feature>
<dbReference type="PROSITE" id="PS51029">
    <property type="entry name" value="MADF"/>
    <property type="match status" value="1"/>
</dbReference>
<feature type="compositionally biased region" description="Low complexity" evidence="1">
    <location>
        <begin position="153"/>
        <end position="169"/>
    </location>
</feature>
<dbReference type="EMBL" id="JAHLQT010010583">
    <property type="protein sequence ID" value="KAG7172551.1"/>
    <property type="molecule type" value="Genomic_DNA"/>
</dbReference>
<evidence type="ECO:0000313" key="4">
    <source>
        <dbReference type="Proteomes" id="UP000747542"/>
    </source>
</evidence>
<feature type="non-terminal residue" evidence="3">
    <location>
        <position position="296"/>
    </location>
</feature>
<sequence>MSQPTKLQWRREDVMQLIELYKENNCLWQVKSEKYKDRNARDIALLKIVEHLKDNLPQVTVFDVKTKLHTLRSQFCRELRLIREFKKSGSEGTEKKSKTKLWCFNDMMFLHDGEETLESVSTLGVQPDEIPVDDDDDDDDGDDDDDDLPPQNPTTTTEPSSSHTTTPAPTLSPPLPMISHSRSPSPTPSTSDKPAKRKRKVDKTDELIAMAVSRLSESVKEPDEFKAFGIVVGSQLKTMDKYQAIVARKLINDILFTGSLNKLEATSQIVSACSNINVPVTQLNHIKVVPRSGCRK</sequence>
<evidence type="ECO:0000259" key="2">
    <source>
        <dbReference type="PROSITE" id="PS51029"/>
    </source>
</evidence>
<dbReference type="Proteomes" id="UP000747542">
    <property type="component" value="Unassembled WGS sequence"/>
</dbReference>
<dbReference type="Pfam" id="PF10545">
    <property type="entry name" value="MADF_DNA_bdg"/>
    <property type="match status" value="1"/>
</dbReference>
<comment type="caution">
    <text evidence="3">The sequence shown here is derived from an EMBL/GenBank/DDBJ whole genome shotgun (WGS) entry which is preliminary data.</text>
</comment>
<dbReference type="AlphaFoldDB" id="A0A8J5N3H5"/>
<keyword evidence="4" id="KW-1185">Reference proteome</keyword>
<proteinExistence type="predicted"/>